<keyword evidence="2" id="KW-1185">Reference proteome</keyword>
<evidence type="ECO:0000313" key="2">
    <source>
        <dbReference type="Proteomes" id="UP000181917"/>
    </source>
</evidence>
<dbReference type="STRING" id="37928.SAMN04489742_1070"/>
<accession>A0A1H1ASK4</accession>
<protein>
    <submittedName>
        <fullName evidence="1">Uncharacterized protein</fullName>
    </submittedName>
</protein>
<proteinExistence type="predicted"/>
<dbReference type="AlphaFoldDB" id="A0A1H1ASK4"/>
<dbReference type="EMBL" id="FNKH01000002">
    <property type="protein sequence ID" value="SDQ42649.1"/>
    <property type="molecule type" value="Genomic_DNA"/>
</dbReference>
<sequence length="37" mass="3777">MSSSTASTLINTFAVGDEGVASCEDSTCLYCNGPETD</sequence>
<organism evidence="1 2">
    <name type="scientific">Crystallibacter crystallopoietes</name>
    <dbReference type="NCBI Taxonomy" id="37928"/>
    <lineage>
        <taxon>Bacteria</taxon>
        <taxon>Bacillati</taxon>
        <taxon>Actinomycetota</taxon>
        <taxon>Actinomycetes</taxon>
        <taxon>Micrococcales</taxon>
        <taxon>Micrococcaceae</taxon>
        <taxon>Crystallibacter</taxon>
    </lineage>
</organism>
<gene>
    <name evidence="1" type="ORF">SAMN04489742_1070</name>
</gene>
<dbReference type="Proteomes" id="UP000181917">
    <property type="component" value="Unassembled WGS sequence"/>
</dbReference>
<name>A0A1H1ASK4_9MICC</name>
<reference evidence="1 2" key="1">
    <citation type="submission" date="2016-10" db="EMBL/GenBank/DDBJ databases">
        <authorList>
            <person name="de Groot N.N."/>
        </authorList>
    </citation>
    <scope>NUCLEOTIDE SEQUENCE [LARGE SCALE GENOMIC DNA]</scope>
    <source>
        <strain evidence="1 2">DSM 20117</strain>
    </source>
</reference>
<evidence type="ECO:0000313" key="1">
    <source>
        <dbReference type="EMBL" id="SDQ42649.1"/>
    </source>
</evidence>